<dbReference type="KEGG" id="ncl:C5F47_03990"/>
<dbReference type="GeneID" id="56059156"/>
<proteinExistence type="predicted"/>
<keyword evidence="2" id="KW-1185">Reference proteome</keyword>
<organism evidence="1 2">
    <name type="scientific">Nitrosopumilus cobalaminigenes</name>
    <dbReference type="NCBI Taxonomy" id="1470066"/>
    <lineage>
        <taxon>Archaea</taxon>
        <taxon>Nitrososphaerota</taxon>
        <taxon>Nitrososphaeria</taxon>
        <taxon>Nitrosopumilales</taxon>
        <taxon>Nitrosopumilaceae</taxon>
        <taxon>Nitrosopumilus</taxon>
    </lineage>
</organism>
<evidence type="ECO:0000313" key="1">
    <source>
        <dbReference type="EMBL" id="QLH02774.1"/>
    </source>
</evidence>
<protein>
    <submittedName>
        <fullName evidence="1">Uncharacterized protein</fullName>
    </submittedName>
</protein>
<dbReference type="Proteomes" id="UP000509771">
    <property type="component" value="Chromosome"/>
</dbReference>
<name>A0A7D5LZ26_9ARCH</name>
<reference evidence="1 2" key="1">
    <citation type="submission" date="2018-02" db="EMBL/GenBank/DDBJ databases">
        <title>Complete genome of Nitrosopumilus cobalaminigenes HCA1.</title>
        <authorList>
            <person name="Qin W."/>
            <person name="Zheng Y."/>
            <person name="Stahl D.A."/>
        </authorList>
    </citation>
    <scope>NUCLEOTIDE SEQUENCE [LARGE SCALE GENOMIC DNA]</scope>
    <source>
        <strain evidence="1 2">HCA1</strain>
    </source>
</reference>
<dbReference type="AlphaFoldDB" id="A0A7D5LZ26"/>
<dbReference type="RefSeq" id="WP_179361614.1">
    <property type="nucleotide sequence ID" value="NZ_CP026993.1"/>
</dbReference>
<dbReference type="EMBL" id="CP026993">
    <property type="protein sequence ID" value="QLH02774.1"/>
    <property type="molecule type" value="Genomic_DNA"/>
</dbReference>
<sequence>MNQCNDRHESIYKIKYKPTKLGGITSEWLVCENCFGKKEFFGEAEEIESIISLRNHNEIRLEINHLSILTNTVTKKLKKILLLN</sequence>
<accession>A0A7D5LZ26</accession>
<evidence type="ECO:0000313" key="2">
    <source>
        <dbReference type="Proteomes" id="UP000509771"/>
    </source>
</evidence>
<gene>
    <name evidence="1" type="ORF">C5F47_03990</name>
</gene>
<dbReference type="OrthoDB" id="379618at2157"/>